<comment type="similarity">
    <text evidence="1">Belongs to the ABC transporter superfamily.</text>
</comment>
<protein>
    <submittedName>
        <fullName evidence="6">ABC transporter ATP-binding protein</fullName>
    </submittedName>
</protein>
<dbReference type="OrthoDB" id="8481147at2"/>
<dbReference type="InterPro" id="IPR013563">
    <property type="entry name" value="Oligopep_ABC_C"/>
</dbReference>
<evidence type="ECO:0000259" key="5">
    <source>
        <dbReference type="PROSITE" id="PS50893"/>
    </source>
</evidence>
<dbReference type="PROSITE" id="PS00211">
    <property type="entry name" value="ABC_TRANSPORTER_1"/>
    <property type="match status" value="1"/>
</dbReference>
<dbReference type="SMART" id="SM00382">
    <property type="entry name" value="AAA"/>
    <property type="match status" value="1"/>
</dbReference>
<dbReference type="RefSeq" id="WP_107014626.1">
    <property type="nucleotide sequence ID" value="NZ_KZ679038.1"/>
</dbReference>
<organism evidence="6 7">
    <name type="scientific">Streptomyces dioscori</name>
    <dbReference type="NCBI Taxonomy" id="2109333"/>
    <lineage>
        <taxon>Bacteria</taxon>
        <taxon>Bacillati</taxon>
        <taxon>Actinomycetota</taxon>
        <taxon>Actinomycetes</taxon>
        <taxon>Kitasatosporales</taxon>
        <taxon>Streptomycetaceae</taxon>
        <taxon>Streptomyces</taxon>
        <taxon>Streptomyces aurantiacus group</taxon>
    </lineage>
</organism>
<reference evidence="6 7" key="1">
    <citation type="submission" date="2018-03" db="EMBL/GenBank/DDBJ databases">
        <title>Streptomyces dioscori sp. nov., a novel endophytic actinobacterium isolated from bulbil of Dioscorea bulbifera L.</title>
        <authorList>
            <person name="Zhikuan W."/>
        </authorList>
    </citation>
    <scope>NUCLEOTIDE SEQUENCE [LARGE SCALE GENOMIC DNA]</scope>
    <source>
        <strain evidence="6 7">A217</strain>
    </source>
</reference>
<dbReference type="InterPro" id="IPR003439">
    <property type="entry name" value="ABC_transporter-like_ATP-bd"/>
</dbReference>
<dbReference type="Pfam" id="PF08352">
    <property type="entry name" value="oligo_HPY"/>
    <property type="match status" value="1"/>
</dbReference>
<dbReference type="FunFam" id="3.40.50.300:FF:000016">
    <property type="entry name" value="Oligopeptide ABC transporter ATP-binding component"/>
    <property type="match status" value="1"/>
</dbReference>
<name>A0A2P8QF35_9ACTN</name>
<dbReference type="PANTHER" id="PTHR43776">
    <property type="entry name" value="TRANSPORT ATP-BINDING PROTEIN"/>
    <property type="match status" value="1"/>
</dbReference>
<proteinExistence type="inferred from homology"/>
<evidence type="ECO:0000256" key="1">
    <source>
        <dbReference type="ARBA" id="ARBA00005417"/>
    </source>
</evidence>
<keyword evidence="3" id="KW-0547">Nucleotide-binding</keyword>
<dbReference type="SUPFAM" id="SSF52540">
    <property type="entry name" value="P-loop containing nucleoside triphosphate hydrolases"/>
    <property type="match status" value="1"/>
</dbReference>
<dbReference type="Gene3D" id="3.40.50.300">
    <property type="entry name" value="P-loop containing nucleotide triphosphate hydrolases"/>
    <property type="match status" value="1"/>
</dbReference>
<keyword evidence="2" id="KW-0813">Transport</keyword>
<feature type="domain" description="ABC transporter" evidence="5">
    <location>
        <begin position="5"/>
        <end position="251"/>
    </location>
</feature>
<sequence length="330" mass="35522">MSALVELDDIAVHFKVRTHRSVLPTTLRAVDGVSLTVERSECLGVVGESGCGKSTLAGVLVGLTEPTAGQVRYDGQDMGVRRSKELRRRIQMVFQDPVASLNPRRRVRSVLAELIDCHDLVPDAGMTSALNSLMEMVNLPTRVLDARPRELSGGQRQRVAIARALAVRPDVLVADEAVSALDVSAQATVVNLLADLRAELGLTIVFISHDLGIIRTLCDRVAVMYAGRVVEEGTADTIFTGAQHPYTQALLRAAPDLRRRSTEPRPPALEGEPSGALDLITGCPFRPRCPEAEAACAKAPPPFIHDGSHRTACIHASSSHRATADTTPRN</sequence>
<evidence type="ECO:0000256" key="3">
    <source>
        <dbReference type="ARBA" id="ARBA00022741"/>
    </source>
</evidence>
<keyword evidence="7" id="KW-1185">Reference proteome</keyword>
<dbReference type="NCBIfam" id="TIGR01727">
    <property type="entry name" value="oligo_HPY"/>
    <property type="match status" value="1"/>
</dbReference>
<dbReference type="PANTHER" id="PTHR43776:SF7">
    <property type="entry name" value="D,D-DIPEPTIDE TRANSPORT ATP-BINDING PROTEIN DDPF-RELATED"/>
    <property type="match status" value="1"/>
</dbReference>
<dbReference type="InterPro" id="IPR003593">
    <property type="entry name" value="AAA+_ATPase"/>
</dbReference>
<keyword evidence="4 6" id="KW-0067">ATP-binding</keyword>
<dbReference type="Proteomes" id="UP000240429">
    <property type="component" value="Unassembled WGS sequence"/>
</dbReference>
<evidence type="ECO:0000256" key="2">
    <source>
        <dbReference type="ARBA" id="ARBA00022448"/>
    </source>
</evidence>
<comment type="caution">
    <text evidence="6">The sequence shown here is derived from an EMBL/GenBank/DDBJ whole genome shotgun (WGS) entry which is preliminary data.</text>
</comment>
<dbReference type="InterPro" id="IPR027417">
    <property type="entry name" value="P-loop_NTPase"/>
</dbReference>
<dbReference type="GO" id="GO:0015833">
    <property type="term" value="P:peptide transport"/>
    <property type="evidence" value="ECO:0007669"/>
    <property type="project" value="InterPro"/>
</dbReference>
<dbReference type="EMBL" id="PYBJ01000001">
    <property type="protein sequence ID" value="PSM44870.1"/>
    <property type="molecule type" value="Genomic_DNA"/>
</dbReference>
<evidence type="ECO:0000313" key="7">
    <source>
        <dbReference type="Proteomes" id="UP000240429"/>
    </source>
</evidence>
<dbReference type="GO" id="GO:0005524">
    <property type="term" value="F:ATP binding"/>
    <property type="evidence" value="ECO:0007669"/>
    <property type="project" value="UniProtKB-KW"/>
</dbReference>
<evidence type="ECO:0000313" key="6">
    <source>
        <dbReference type="EMBL" id="PSM44870.1"/>
    </source>
</evidence>
<accession>A0A2P8QF35</accession>
<dbReference type="InterPro" id="IPR050319">
    <property type="entry name" value="ABC_transp_ATP-bind"/>
</dbReference>
<dbReference type="InterPro" id="IPR017871">
    <property type="entry name" value="ABC_transporter-like_CS"/>
</dbReference>
<gene>
    <name evidence="6" type="ORF">C6Y14_01800</name>
</gene>
<evidence type="ECO:0000256" key="4">
    <source>
        <dbReference type="ARBA" id="ARBA00022840"/>
    </source>
</evidence>
<dbReference type="AlphaFoldDB" id="A0A2P8QF35"/>
<dbReference type="GO" id="GO:0016887">
    <property type="term" value="F:ATP hydrolysis activity"/>
    <property type="evidence" value="ECO:0007669"/>
    <property type="project" value="InterPro"/>
</dbReference>
<dbReference type="Pfam" id="PF00005">
    <property type="entry name" value="ABC_tran"/>
    <property type="match status" value="1"/>
</dbReference>
<dbReference type="GO" id="GO:0055085">
    <property type="term" value="P:transmembrane transport"/>
    <property type="evidence" value="ECO:0007669"/>
    <property type="project" value="UniProtKB-ARBA"/>
</dbReference>
<dbReference type="CDD" id="cd03257">
    <property type="entry name" value="ABC_NikE_OppD_transporters"/>
    <property type="match status" value="1"/>
</dbReference>
<dbReference type="PROSITE" id="PS50893">
    <property type="entry name" value="ABC_TRANSPORTER_2"/>
    <property type="match status" value="1"/>
</dbReference>